<dbReference type="GO" id="GO:0006310">
    <property type="term" value="P:DNA recombination"/>
    <property type="evidence" value="ECO:0007669"/>
    <property type="project" value="UniProtKB-KW"/>
</dbReference>
<evidence type="ECO:0000256" key="1">
    <source>
        <dbReference type="ARBA" id="ARBA00023172"/>
    </source>
</evidence>
<dbReference type="InterPro" id="IPR002104">
    <property type="entry name" value="Integrase_catalytic"/>
</dbReference>
<dbReference type="InterPro" id="IPR050090">
    <property type="entry name" value="Tyrosine_recombinase_XerCD"/>
</dbReference>
<dbReference type="AlphaFoldDB" id="X0WG50"/>
<organism evidence="3">
    <name type="scientific">marine sediment metagenome</name>
    <dbReference type="NCBI Taxonomy" id="412755"/>
    <lineage>
        <taxon>unclassified sequences</taxon>
        <taxon>metagenomes</taxon>
        <taxon>ecological metagenomes</taxon>
    </lineage>
</organism>
<dbReference type="InterPro" id="IPR013762">
    <property type="entry name" value="Integrase-like_cat_sf"/>
</dbReference>
<evidence type="ECO:0000259" key="2">
    <source>
        <dbReference type="PROSITE" id="PS51898"/>
    </source>
</evidence>
<dbReference type="Gene3D" id="1.10.443.10">
    <property type="entry name" value="Intergrase catalytic core"/>
    <property type="match status" value="1"/>
</dbReference>
<dbReference type="PROSITE" id="PS51898">
    <property type="entry name" value="TYR_RECOMBINASE"/>
    <property type="match status" value="1"/>
</dbReference>
<reference evidence="3" key="1">
    <citation type="journal article" date="2014" name="Front. Microbiol.">
        <title>High frequency of phylogenetically diverse reductive dehalogenase-homologous genes in deep subseafloor sedimentary metagenomes.</title>
        <authorList>
            <person name="Kawai M."/>
            <person name="Futagami T."/>
            <person name="Toyoda A."/>
            <person name="Takaki Y."/>
            <person name="Nishi S."/>
            <person name="Hori S."/>
            <person name="Arai W."/>
            <person name="Tsubouchi T."/>
            <person name="Morono Y."/>
            <person name="Uchiyama I."/>
            <person name="Ito T."/>
            <person name="Fujiyama A."/>
            <person name="Inagaki F."/>
            <person name="Takami H."/>
        </authorList>
    </citation>
    <scope>NUCLEOTIDE SEQUENCE</scope>
    <source>
        <strain evidence="3">Expedition CK06-06</strain>
    </source>
</reference>
<dbReference type="GO" id="GO:0003677">
    <property type="term" value="F:DNA binding"/>
    <property type="evidence" value="ECO:0007669"/>
    <property type="project" value="InterPro"/>
</dbReference>
<comment type="caution">
    <text evidence="3">The sequence shown here is derived from an EMBL/GenBank/DDBJ whole genome shotgun (WGS) entry which is preliminary data.</text>
</comment>
<gene>
    <name evidence="3" type="ORF">S01H1_55213</name>
</gene>
<dbReference type="Pfam" id="PF00589">
    <property type="entry name" value="Phage_integrase"/>
    <property type="match status" value="1"/>
</dbReference>
<protein>
    <recommendedName>
        <fullName evidence="2">Tyr recombinase domain-containing protein</fullName>
    </recommendedName>
</protein>
<accession>X0WG50</accession>
<feature type="non-terminal residue" evidence="3">
    <location>
        <position position="1"/>
    </location>
</feature>
<keyword evidence="1" id="KW-0233">DNA recombination</keyword>
<feature type="domain" description="Tyr recombinase" evidence="2">
    <location>
        <begin position="1"/>
        <end position="164"/>
    </location>
</feature>
<dbReference type="SUPFAM" id="SSF56349">
    <property type="entry name" value="DNA breaking-rejoining enzymes"/>
    <property type="match status" value="1"/>
</dbReference>
<dbReference type="InterPro" id="IPR011010">
    <property type="entry name" value="DNA_brk_join_enz"/>
</dbReference>
<dbReference type="CDD" id="cd00397">
    <property type="entry name" value="DNA_BRE_C"/>
    <property type="match status" value="1"/>
</dbReference>
<dbReference type="PANTHER" id="PTHR30349">
    <property type="entry name" value="PHAGE INTEGRASE-RELATED"/>
    <property type="match status" value="1"/>
</dbReference>
<sequence>EVLNLTINDIDFDKGKVIVQPKPDTNSTWRWVVKDKERRELPLIESVAQLLADITAGLQEGQPYLFLSAERYEHLLMLKKSGKLIDRVAKCPEANFRRGWKLICKRAAVEGVTFHDLRATCITEWFEQGMMPHEVQRLAGHSSIDTTMNYYVGIRESMIDRARQASSSVSDGNSVAHLLRTPQNTQNSKEMELASAMQTLISAGVIKIGATGLEPATS</sequence>
<dbReference type="EMBL" id="BARS01035873">
    <property type="protein sequence ID" value="GAG23478.1"/>
    <property type="molecule type" value="Genomic_DNA"/>
</dbReference>
<evidence type="ECO:0000313" key="3">
    <source>
        <dbReference type="EMBL" id="GAG23478.1"/>
    </source>
</evidence>
<name>X0WG50_9ZZZZ</name>
<dbReference type="PANTHER" id="PTHR30349:SF64">
    <property type="entry name" value="PROPHAGE INTEGRASE INTD-RELATED"/>
    <property type="match status" value="1"/>
</dbReference>
<proteinExistence type="predicted"/>
<dbReference type="GO" id="GO:0015074">
    <property type="term" value="P:DNA integration"/>
    <property type="evidence" value="ECO:0007669"/>
    <property type="project" value="InterPro"/>
</dbReference>